<comment type="caution">
    <text evidence="1">The sequence shown here is derived from an EMBL/GenBank/DDBJ whole genome shotgun (WGS) entry which is preliminary data.</text>
</comment>
<name>A0A0F8WZV2_9ZZZZ</name>
<dbReference type="AlphaFoldDB" id="A0A0F8WZV2"/>
<evidence type="ECO:0000313" key="1">
    <source>
        <dbReference type="EMBL" id="KKK62357.1"/>
    </source>
</evidence>
<organism evidence="1">
    <name type="scientific">marine sediment metagenome</name>
    <dbReference type="NCBI Taxonomy" id="412755"/>
    <lineage>
        <taxon>unclassified sequences</taxon>
        <taxon>metagenomes</taxon>
        <taxon>ecological metagenomes</taxon>
    </lineage>
</organism>
<gene>
    <name evidence="1" type="ORF">LCGC14_3005170</name>
</gene>
<proteinExistence type="predicted"/>
<protein>
    <submittedName>
        <fullName evidence="1">Uncharacterized protein</fullName>
    </submittedName>
</protein>
<dbReference type="EMBL" id="LAZR01062030">
    <property type="protein sequence ID" value="KKK62357.1"/>
    <property type="molecule type" value="Genomic_DNA"/>
</dbReference>
<accession>A0A0F8WZV2</accession>
<reference evidence="1" key="1">
    <citation type="journal article" date="2015" name="Nature">
        <title>Complex archaea that bridge the gap between prokaryotes and eukaryotes.</title>
        <authorList>
            <person name="Spang A."/>
            <person name="Saw J.H."/>
            <person name="Jorgensen S.L."/>
            <person name="Zaremba-Niedzwiedzka K."/>
            <person name="Martijn J."/>
            <person name="Lind A.E."/>
            <person name="van Eijk R."/>
            <person name="Schleper C."/>
            <person name="Guy L."/>
            <person name="Ettema T.J."/>
        </authorList>
    </citation>
    <scope>NUCLEOTIDE SEQUENCE</scope>
</reference>
<sequence>MGEETRFNGFSNWETWQLSLNFMRFLEDDFGEIIKEKEGNVKRKLNNNEKGELLELKIGKELEDTEDVKELIIDSFMREVNWEELIKRYSN</sequence>